<protein>
    <recommendedName>
        <fullName evidence="6">GYF domain-containing protein</fullName>
    </recommendedName>
</protein>
<evidence type="ECO:0000256" key="2">
    <source>
        <dbReference type="ARBA" id="ARBA00022692"/>
    </source>
</evidence>
<gene>
    <name evidence="7" type="ORF">CKA38_05830</name>
</gene>
<reference evidence="7 8" key="1">
    <citation type="journal article" date="2018" name="Syst. Appl. Microbiol.">
        <title>Ereboglobus luteus gen. nov. sp. nov. from cockroach guts, and new insights into the oxygen relationship of the genera Opitutus and Didymococcus (Verrucomicrobia: Opitutaceae).</title>
        <authorList>
            <person name="Tegtmeier D."/>
            <person name="Belitz A."/>
            <person name="Radek R."/>
            <person name="Heimerl T."/>
            <person name="Brune A."/>
        </authorList>
    </citation>
    <scope>NUCLEOTIDE SEQUENCE [LARGE SCALE GENOMIC DNA]</scope>
    <source>
        <strain evidence="7 8">Ho45</strain>
    </source>
</reference>
<accession>A0A2U8E217</accession>
<evidence type="ECO:0000256" key="3">
    <source>
        <dbReference type="ARBA" id="ARBA00022989"/>
    </source>
</evidence>
<name>A0A2U8E217_9BACT</name>
<dbReference type="KEGG" id="elut:CKA38_05830"/>
<evidence type="ECO:0000256" key="4">
    <source>
        <dbReference type="ARBA" id="ARBA00023136"/>
    </source>
</evidence>
<evidence type="ECO:0000313" key="8">
    <source>
        <dbReference type="Proteomes" id="UP000244896"/>
    </source>
</evidence>
<proteinExistence type="predicted"/>
<comment type="subcellular location">
    <subcellularLocation>
        <location evidence="1">Membrane</location>
    </subcellularLocation>
</comment>
<dbReference type="PANTHER" id="PTHR14948">
    <property type="entry name" value="NG5"/>
    <property type="match status" value="1"/>
</dbReference>
<evidence type="ECO:0000256" key="1">
    <source>
        <dbReference type="ARBA" id="ARBA00004370"/>
    </source>
</evidence>
<keyword evidence="3 5" id="KW-1133">Transmembrane helix</keyword>
<feature type="transmembrane region" description="Helical" evidence="5">
    <location>
        <begin position="139"/>
        <end position="165"/>
    </location>
</feature>
<feature type="domain" description="GYF" evidence="6">
    <location>
        <begin position="3"/>
        <end position="49"/>
    </location>
</feature>
<evidence type="ECO:0000313" key="7">
    <source>
        <dbReference type="EMBL" id="AWI08835.1"/>
    </source>
</evidence>
<dbReference type="PANTHER" id="PTHR14948:SF25">
    <property type="entry name" value="DUF4190 DOMAIN-CONTAINING PROTEIN"/>
    <property type="match status" value="1"/>
</dbReference>
<dbReference type="InterPro" id="IPR051423">
    <property type="entry name" value="CD225/Dispanin"/>
</dbReference>
<dbReference type="EMBL" id="CP023004">
    <property type="protein sequence ID" value="AWI08835.1"/>
    <property type="molecule type" value="Genomic_DNA"/>
</dbReference>
<dbReference type="InterPro" id="IPR025640">
    <property type="entry name" value="GYF_2"/>
</dbReference>
<dbReference type="Pfam" id="PF14237">
    <property type="entry name" value="GYF_2"/>
    <property type="match status" value="1"/>
</dbReference>
<dbReference type="Pfam" id="PF04505">
    <property type="entry name" value="CD225"/>
    <property type="match status" value="1"/>
</dbReference>
<evidence type="ECO:0000259" key="6">
    <source>
        <dbReference type="Pfam" id="PF14237"/>
    </source>
</evidence>
<dbReference type="OrthoDB" id="9815705at2"/>
<dbReference type="AlphaFoldDB" id="A0A2U8E217"/>
<dbReference type="Proteomes" id="UP000244896">
    <property type="component" value="Chromosome"/>
</dbReference>
<feature type="transmembrane region" description="Helical" evidence="5">
    <location>
        <begin position="93"/>
        <end position="118"/>
    </location>
</feature>
<dbReference type="InterPro" id="IPR007593">
    <property type="entry name" value="CD225/Dispanin_fam"/>
</dbReference>
<dbReference type="GO" id="GO:0016020">
    <property type="term" value="C:membrane"/>
    <property type="evidence" value="ECO:0007669"/>
    <property type="project" value="UniProtKB-SubCell"/>
</dbReference>
<keyword evidence="8" id="KW-1185">Reference proteome</keyword>
<sequence>MTYHIARNNQQLGTFLKDEVIARYNAGAILPTDLVWTEGMATWEPASKIFGAPAAPAVGDVSVPGSPPPVTGVAEPMMTVPPDVKPVKPGNNLIGAIIVTLLCCVPLGIVSIVFAAQVDGKYNKGDYAGAEDAAKKSKTFMWLSVVLGLVASVIIFAMSFAGALAQ</sequence>
<evidence type="ECO:0000256" key="5">
    <source>
        <dbReference type="SAM" id="Phobius"/>
    </source>
</evidence>
<organism evidence="7 8">
    <name type="scientific">Ereboglobus luteus</name>
    <dbReference type="NCBI Taxonomy" id="1796921"/>
    <lineage>
        <taxon>Bacteria</taxon>
        <taxon>Pseudomonadati</taxon>
        <taxon>Verrucomicrobiota</taxon>
        <taxon>Opitutia</taxon>
        <taxon>Opitutales</taxon>
        <taxon>Opitutaceae</taxon>
        <taxon>Ereboglobus</taxon>
    </lineage>
</organism>
<dbReference type="RefSeq" id="WP_108824645.1">
    <property type="nucleotide sequence ID" value="NZ_CP023004.1"/>
</dbReference>
<keyword evidence="4 5" id="KW-0472">Membrane</keyword>
<keyword evidence="2 5" id="KW-0812">Transmembrane</keyword>